<dbReference type="PANTHER" id="PTHR35848:SF9">
    <property type="entry name" value="SLL1358 PROTEIN"/>
    <property type="match status" value="1"/>
</dbReference>
<dbReference type="GO" id="GO:0046872">
    <property type="term" value="F:metal ion binding"/>
    <property type="evidence" value="ECO:0007669"/>
    <property type="project" value="UniProtKB-KW"/>
</dbReference>
<dbReference type="Pfam" id="PF07883">
    <property type="entry name" value="Cupin_2"/>
    <property type="match status" value="1"/>
</dbReference>
<protein>
    <submittedName>
        <fullName evidence="3">Cupin domain-containing protein</fullName>
    </submittedName>
</protein>
<keyword evidence="1" id="KW-0479">Metal-binding</keyword>
<dbReference type="Proteomes" id="UP000675940">
    <property type="component" value="Unassembled WGS sequence"/>
</dbReference>
<sequence>MPKVDIAILQEHSGSSYPAPHDAAVAGRHYRCLGDAGGLTQFGANLVRLDPGAMSSQRHWHEEQDEFLIVTQGTLVLVEDDGETELTVGDCAAFPAGQSDGHHLLNRSGAEAAFVVVGTRTETDCVWYSDIDMKVETTAEGSCFTHRDGTPFGAAAQRSGPGEEAFAPISAQLTRSLLEGRPELYRACFHLPARVTPRSGEGYTLTTETAVHEDFDLYREAIVERGITGITREVQRVTSPDAETCIVEAEVCFFCGNEAIVEPFITTFRLERHAGDWRIARIISSLGHIKWSRGDAGIGQDLKFELD</sequence>
<dbReference type="PANTHER" id="PTHR35848">
    <property type="entry name" value="OXALATE-BINDING PROTEIN"/>
    <property type="match status" value="1"/>
</dbReference>
<dbReference type="InterPro" id="IPR051610">
    <property type="entry name" value="GPI/OXD"/>
</dbReference>
<gene>
    <name evidence="3" type="ORF">J5474_02615</name>
</gene>
<dbReference type="InterPro" id="IPR014710">
    <property type="entry name" value="RmlC-like_jellyroll"/>
</dbReference>
<dbReference type="AlphaFoldDB" id="A0A940RYY1"/>
<dbReference type="InterPro" id="IPR011051">
    <property type="entry name" value="RmlC_Cupin_sf"/>
</dbReference>
<dbReference type="Gene3D" id="2.60.120.10">
    <property type="entry name" value="Jelly Rolls"/>
    <property type="match status" value="1"/>
</dbReference>
<keyword evidence="4" id="KW-1185">Reference proteome</keyword>
<evidence type="ECO:0000313" key="3">
    <source>
        <dbReference type="EMBL" id="MBP0481383.1"/>
    </source>
</evidence>
<organism evidence="3 4">
    <name type="scientific">Sagittula salina</name>
    <dbReference type="NCBI Taxonomy" id="2820268"/>
    <lineage>
        <taxon>Bacteria</taxon>
        <taxon>Pseudomonadati</taxon>
        <taxon>Pseudomonadota</taxon>
        <taxon>Alphaproteobacteria</taxon>
        <taxon>Rhodobacterales</taxon>
        <taxon>Roseobacteraceae</taxon>
        <taxon>Sagittula</taxon>
    </lineage>
</organism>
<dbReference type="RefSeq" id="WP_209359024.1">
    <property type="nucleotide sequence ID" value="NZ_JAGISH010000001.1"/>
</dbReference>
<feature type="domain" description="Cupin type-2" evidence="2">
    <location>
        <begin position="46"/>
        <end position="117"/>
    </location>
</feature>
<evidence type="ECO:0000313" key="4">
    <source>
        <dbReference type="Proteomes" id="UP000675940"/>
    </source>
</evidence>
<dbReference type="CDD" id="cd02224">
    <property type="entry name" value="cupin_SPO2919-like"/>
    <property type="match status" value="1"/>
</dbReference>
<comment type="caution">
    <text evidence="3">The sequence shown here is derived from an EMBL/GenBank/DDBJ whole genome shotgun (WGS) entry which is preliminary data.</text>
</comment>
<evidence type="ECO:0000256" key="1">
    <source>
        <dbReference type="ARBA" id="ARBA00022723"/>
    </source>
</evidence>
<reference evidence="3" key="1">
    <citation type="submission" date="2021-03" db="EMBL/GenBank/DDBJ databases">
        <title>Sagittula salina sp. nov. strain M10.9X isolated from the marine waste.</title>
        <authorList>
            <person name="Satari L."/>
            <person name="Molina-Menor E."/>
            <person name="Vidal-Verdu A."/>
            <person name="Pascual J."/>
            <person name="Pereto J."/>
            <person name="Porcar M."/>
        </authorList>
    </citation>
    <scope>NUCLEOTIDE SEQUENCE</scope>
    <source>
        <strain evidence="3">M10.9X</strain>
    </source>
</reference>
<dbReference type="InterPro" id="IPR013096">
    <property type="entry name" value="Cupin_2"/>
</dbReference>
<dbReference type="SUPFAM" id="SSF51182">
    <property type="entry name" value="RmlC-like cupins"/>
    <property type="match status" value="1"/>
</dbReference>
<proteinExistence type="predicted"/>
<name>A0A940RYY1_9RHOB</name>
<evidence type="ECO:0000259" key="2">
    <source>
        <dbReference type="Pfam" id="PF07883"/>
    </source>
</evidence>
<accession>A0A940RYY1</accession>
<dbReference type="EMBL" id="JAGISH010000001">
    <property type="protein sequence ID" value="MBP0481383.1"/>
    <property type="molecule type" value="Genomic_DNA"/>
</dbReference>